<proteinExistence type="predicted"/>
<name>A0A0K1LRY8_9CAUD</name>
<evidence type="ECO:0000313" key="2">
    <source>
        <dbReference type="EMBL" id="AKU45317.1"/>
    </source>
</evidence>
<organism evidence="2 3">
    <name type="scientific">Mycobacterium phage Madruga</name>
    <dbReference type="NCBI Taxonomy" id="1675552"/>
    <lineage>
        <taxon>Viruses</taxon>
        <taxon>Duplodnaviria</taxon>
        <taxon>Heunggongvirae</taxon>
        <taxon>Uroviricota</taxon>
        <taxon>Caudoviricetes</taxon>
        <taxon>Patiencevirus</taxon>
        <taxon>Patiencevirus patience</taxon>
    </lineage>
</organism>
<protein>
    <submittedName>
        <fullName evidence="2">Uncharacterized protein</fullName>
    </submittedName>
</protein>
<evidence type="ECO:0000256" key="1">
    <source>
        <dbReference type="SAM" id="MobiDB-lite"/>
    </source>
</evidence>
<dbReference type="Proteomes" id="UP000222075">
    <property type="component" value="Segment"/>
</dbReference>
<dbReference type="EMBL" id="KR997933">
    <property type="protein sequence ID" value="AKU45317.1"/>
    <property type="molecule type" value="Genomic_DNA"/>
</dbReference>
<feature type="region of interest" description="Disordered" evidence="1">
    <location>
        <begin position="1"/>
        <end position="47"/>
    </location>
</feature>
<sequence length="128" mass="13731">MANTPRTSAGTRDVAGEAAPLSPEEQSSILASDVADTTKKAKVSAPKGKRIRAIPTNITRSGDVGTTVEIRAEDFQRKGIEHHTVRFDFRNNGYILPVGDGEGKVSEEAANFLTSNYPTSFEFMGGSE</sequence>
<reference evidence="2 3" key="1">
    <citation type="journal article" date="2016" name="BMC Microbiol.">
        <title>Characterization of mycobacteria and mycobacteriophages isolated from compost at the Sao Paulo Zoo Park Foundation in Brazil and creation of the new mycobacteriophage Cluster U.</title>
        <authorList>
            <person name="Lima-Junior J.D."/>
            <person name="Viana-Niero C."/>
            <person name="Conde Oliveira D.V."/>
            <person name="Machado G.E."/>
            <person name="Rabello M.C."/>
            <person name="Martins-Junior J."/>
            <person name="Martins L.F."/>
            <person name="Digiampietri L.A."/>
            <person name="da Silva A.M."/>
            <person name="Setubal J.C."/>
            <person name="Russell D.A."/>
            <person name="Jacobs-Sera D."/>
            <person name="Pope W.H."/>
            <person name="Hatfull G.F."/>
            <person name="Leao S.C."/>
        </authorList>
    </citation>
    <scope>NUCLEOTIDE SEQUENCE [LARGE SCALE GENOMIC DNA]</scope>
</reference>
<gene>
    <name evidence="2" type="ORF">MADRUGA_27</name>
</gene>
<evidence type="ECO:0000313" key="3">
    <source>
        <dbReference type="Proteomes" id="UP000222075"/>
    </source>
</evidence>
<accession>A0A0K1LRY8</accession>
<feature type="compositionally biased region" description="Polar residues" evidence="1">
    <location>
        <begin position="1"/>
        <end position="10"/>
    </location>
</feature>